<organism evidence="1 2">
    <name type="scientific">Clathrus columnatus</name>
    <dbReference type="NCBI Taxonomy" id="1419009"/>
    <lineage>
        <taxon>Eukaryota</taxon>
        <taxon>Fungi</taxon>
        <taxon>Dikarya</taxon>
        <taxon>Basidiomycota</taxon>
        <taxon>Agaricomycotina</taxon>
        <taxon>Agaricomycetes</taxon>
        <taxon>Phallomycetidae</taxon>
        <taxon>Phallales</taxon>
        <taxon>Clathraceae</taxon>
        <taxon>Clathrus</taxon>
    </lineage>
</organism>
<protein>
    <recommendedName>
        <fullName evidence="3">BTB domain-containing protein</fullName>
    </recommendedName>
</protein>
<dbReference type="EMBL" id="BPWL01000004">
    <property type="protein sequence ID" value="GJJ09974.1"/>
    <property type="molecule type" value="Genomic_DNA"/>
</dbReference>
<accession>A0AAV5A5T1</accession>
<evidence type="ECO:0000313" key="2">
    <source>
        <dbReference type="Proteomes" id="UP001050691"/>
    </source>
</evidence>
<evidence type="ECO:0008006" key="3">
    <source>
        <dbReference type="Google" id="ProtNLM"/>
    </source>
</evidence>
<reference evidence="1" key="1">
    <citation type="submission" date="2021-10" db="EMBL/GenBank/DDBJ databases">
        <title>De novo Genome Assembly of Clathrus columnatus (Basidiomycota, Fungi) Using Illumina and Nanopore Sequence Data.</title>
        <authorList>
            <person name="Ogiso-Tanaka E."/>
            <person name="Itagaki H."/>
            <person name="Hosoya T."/>
            <person name="Hosaka K."/>
        </authorList>
    </citation>
    <scope>NUCLEOTIDE SEQUENCE</scope>
    <source>
        <strain evidence="1">MO-923</strain>
    </source>
</reference>
<sequence>MAENDDWKRHAELYMSDGTIVLLAESTLFRVYAGLLATQSLVFKGLTESSQHLPDDAESYDGCPLVKLQDDNPEEVAYFLKATMGDQPVSYPMASAILRLSSKYMVQSLRRQAIKHFCRIIPQSYNEIGKKESPEKIFGSDRLGWPHPFQLLSLVRECQLKIFLPWRYYAVCARGFDKIVRGETMFNGKEIRLDESDTCIALLGWNSLCTTTRKIRIDAILSSAKDCQGGSCNNAMRLAWMKRAALYVGSEALHQWEMFTYLAQGEFSSPNEVAKDFVIRYGRPCHGCTKAWLRKEECARAAIWSKLPSIFDLPDWEMLKLQEEP</sequence>
<name>A0AAV5A5T1_9AGAM</name>
<gene>
    <name evidence="1" type="ORF">Clacol_004199</name>
</gene>
<comment type="caution">
    <text evidence="1">The sequence shown here is derived from an EMBL/GenBank/DDBJ whole genome shotgun (WGS) entry which is preliminary data.</text>
</comment>
<dbReference type="InterPro" id="IPR011333">
    <property type="entry name" value="SKP1/BTB/POZ_sf"/>
</dbReference>
<evidence type="ECO:0000313" key="1">
    <source>
        <dbReference type="EMBL" id="GJJ09974.1"/>
    </source>
</evidence>
<keyword evidence="2" id="KW-1185">Reference proteome</keyword>
<dbReference type="AlphaFoldDB" id="A0AAV5A5T1"/>
<dbReference type="Proteomes" id="UP001050691">
    <property type="component" value="Unassembled WGS sequence"/>
</dbReference>
<proteinExistence type="predicted"/>
<dbReference type="Gene3D" id="3.30.710.10">
    <property type="entry name" value="Potassium Channel Kv1.1, Chain A"/>
    <property type="match status" value="1"/>
</dbReference>